<dbReference type="Proteomes" id="UP000283077">
    <property type="component" value="Unassembled WGS sequence"/>
</dbReference>
<protein>
    <recommendedName>
        <fullName evidence="4">Lipoprotein</fullName>
    </recommendedName>
</protein>
<evidence type="ECO:0008006" key="4">
    <source>
        <dbReference type="Google" id="ProtNLM"/>
    </source>
</evidence>
<dbReference type="InterPro" id="IPR006626">
    <property type="entry name" value="PbH1"/>
</dbReference>
<dbReference type="InterPro" id="IPR011050">
    <property type="entry name" value="Pectin_lyase_fold/virulence"/>
</dbReference>
<dbReference type="SUPFAM" id="SSF51126">
    <property type="entry name" value="Pectin lyase-like"/>
    <property type="match status" value="2"/>
</dbReference>
<keyword evidence="1" id="KW-0732">Signal</keyword>
<dbReference type="RefSeq" id="WP_127700013.1">
    <property type="nucleotide sequence ID" value="NZ_SACS01000016.1"/>
</dbReference>
<evidence type="ECO:0000313" key="3">
    <source>
        <dbReference type="Proteomes" id="UP000283077"/>
    </source>
</evidence>
<gene>
    <name evidence="2" type="ORF">EOE67_14270</name>
</gene>
<evidence type="ECO:0000256" key="1">
    <source>
        <dbReference type="SAM" id="SignalP"/>
    </source>
</evidence>
<dbReference type="PANTHER" id="PTHR41339:SF1">
    <property type="entry name" value="SECRETED PROTEIN"/>
    <property type="match status" value="1"/>
</dbReference>
<dbReference type="EMBL" id="SACS01000016">
    <property type="protein sequence ID" value="RVU35339.1"/>
    <property type="molecule type" value="Genomic_DNA"/>
</dbReference>
<reference evidence="2 3" key="1">
    <citation type="submission" date="2019-01" db="EMBL/GenBank/DDBJ databases">
        <authorList>
            <person name="Chen W.-M."/>
        </authorList>
    </citation>
    <scope>NUCLEOTIDE SEQUENCE [LARGE SCALE GENOMIC DNA]</scope>
    <source>
        <strain evidence="2 3">KYPC3</strain>
    </source>
</reference>
<evidence type="ECO:0000313" key="2">
    <source>
        <dbReference type="EMBL" id="RVU35339.1"/>
    </source>
</evidence>
<dbReference type="PROSITE" id="PS51257">
    <property type="entry name" value="PROKAR_LIPOPROTEIN"/>
    <property type="match status" value="1"/>
</dbReference>
<comment type="caution">
    <text evidence="2">The sequence shown here is derived from an EMBL/GenBank/DDBJ whole genome shotgun (WGS) entry which is preliminary data.</text>
</comment>
<dbReference type="OrthoDB" id="237393at2"/>
<dbReference type="AlphaFoldDB" id="A0A437QLK7"/>
<name>A0A437QLK7_9GAMM</name>
<sequence length="896" mass="92955">MAFGKILKLSAMATAMMLAGCGGGDIVLNTGAGANPTNPTTPTTPPVTSVCPTFAKQGASLGGVSKPICEITGTLTADATLTANIAWALSGKVTVGNDNAQSAVLNIEAGTTVFGKSGADYLVIARGSQIRAVGTSASPIVFTSVNDMIGSVTEDSAAQWGGIVLLGKAPSNKCDQAALAGCKIEAEGNAGPYGGDKPEDNSGILKFVQVKYAGYEVITDNELNGITFAGVGSGTVVDYIQVHNNLDDGVEFFGGTVNAKHVVLTGNRDDSLDWADGWTGKMQHVLIQHSKNDSKANRGIEADNQSSNFSATPVSKPKISNMTILGNNYKSADADSEGILLRAGSAGEIYNSIVKGPAGMGECLEIETEQSVQQSQNGGLLMRNSIIDCKEPFKNPKDAAGNTLLDVKAWFLAQTGNKATDALLGGYMPASTSPALKNGYNVSNFVDSWFDDVDYIGAFDGVSDWTKGWTFGLHPASVIAACPAGTSEVASLTGKLNCELKGDITSNVTLLAGADYVLNGRVRIGVDNTTAATLTVQPGVTVYGRSGADFLVVTRGSKMNAEGTQQSPITFTSLQDVIGAPTAAGQWGGMVLLGKAPSNKCDQANLAACKIEAEGNAGPYGGADAADNSGVLKYVRVKHAGFEVLQDNELNGITFAGVGSGTTVSHIQVHQNLDDGIEFFGGTVNVKYVVLTSNGDDYVDWADGWNGKAQYILAKHGKDNSEANRGIEGDNQSSNFSATPISNPTIANMTIIGNSYKSAEKDSEGVLLRAGSNGQLHNFLITGPTGMGECLEIETTQSQALAAAGSLVMTHSVIGCPEPFKGSVSATTTLKQWFEAQTGNKTAVDQAAVINGIFTIDTTTPKDMSTVNSFFSKPTTVGAVDAASDWTKGWTVGLTQ</sequence>
<accession>A0A437QLK7</accession>
<dbReference type="SMART" id="SM00710">
    <property type="entry name" value="PbH1"/>
    <property type="match status" value="5"/>
</dbReference>
<organism evidence="2 3">
    <name type="scientific">Rheinheimera riviphila</name>
    <dbReference type="NCBI Taxonomy" id="1834037"/>
    <lineage>
        <taxon>Bacteria</taxon>
        <taxon>Pseudomonadati</taxon>
        <taxon>Pseudomonadota</taxon>
        <taxon>Gammaproteobacteria</taxon>
        <taxon>Chromatiales</taxon>
        <taxon>Chromatiaceae</taxon>
        <taxon>Rheinheimera</taxon>
    </lineage>
</organism>
<dbReference type="PANTHER" id="PTHR41339">
    <property type="entry name" value="LIPL48"/>
    <property type="match status" value="1"/>
</dbReference>
<proteinExistence type="predicted"/>
<feature type="chain" id="PRO_5019528455" description="Lipoprotein" evidence="1">
    <location>
        <begin position="25"/>
        <end position="896"/>
    </location>
</feature>
<feature type="signal peptide" evidence="1">
    <location>
        <begin position="1"/>
        <end position="24"/>
    </location>
</feature>
<keyword evidence="3" id="KW-1185">Reference proteome</keyword>